<evidence type="ECO:0000313" key="2">
    <source>
        <dbReference type="EMBL" id="RMY78772.1"/>
    </source>
</evidence>
<accession>A0A3M7EQK9</accession>
<dbReference type="SUPFAM" id="SSF57756">
    <property type="entry name" value="Retrovirus zinc finger-like domains"/>
    <property type="match status" value="1"/>
</dbReference>
<dbReference type="GO" id="GO:0008270">
    <property type="term" value="F:zinc ion binding"/>
    <property type="evidence" value="ECO:0007669"/>
    <property type="project" value="InterPro"/>
</dbReference>
<dbReference type="GO" id="GO:0003676">
    <property type="term" value="F:nucleic acid binding"/>
    <property type="evidence" value="ECO:0007669"/>
    <property type="project" value="InterPro"/>
</dbReference>
<organism evidence="2 3">
    <name type="scientific">Hortaea werneckii</name>
    <name type="common">Black yeast</name>
    <name type="synonym">Cladosporium werneckii</name>
    <dbReference type="NCBI Taxonomy" id="91943"/>
    <lineage>
        <taxon>Eukaryota</taxon>
        <taxon>Fungi</taxon>
        <taxon>Dikarya</taxon>
        <taxon>Ascomycota</taxon>
        <taxon>Pezizomycotina</taxon>
        <taxon>Dothideomycetes</taxon>
        <taxon>Dothideomycetidae</taxon>
        <taxon>Mycosphaerellales</taxon>
        <taxon>Teratosphaeriaceae</taxon>
        <taxon>Hortaea</taxon>
    </lineage>
</organism>
<dbReference type="InterPro" id="IPR036875">
    <property type="entry name" value="Znf_CCHC_sf"/>
</dbReference>
<feature type="compositionally biased region" description="Basic residues" evidence="1">
    <location>
        <begin position="1"/>
        <end position="13"/>
    </location>
</feature>
<dbReference type="AlphaFoldDB" id="A0A3M7EQK9"/>
<evidence type="ECO:0000256" key="1">
    <source>
        <dbReference type="SAM" id="MobiDB-lite"/>
    </source>
</evidence>
<name>A0A3M7EQK9_HORWE</name>
<sequence length="92" mass="10695">MDRKGMRGAKGKGKFQGNNNRGKKREGPEYYNCYKIGHYARDYRGRKVRPQEQLNMMLVKEPIDEANDGRGAYDVLKLVKEPKTEPDHKAMH</sequence>
<protein>
    <submittedName>
        <fullName evidence="2">Uncharacterized protein</fullName>
    </submittedName>
</protein>
<comment type="caution">
    <text evidence="2">The sequence shown here is derived from an EMBL/GenBank/DDBJ whole genome shotgun (WGS) entry which is preliminary data.</text>
</comment>
<reference evidence="2 3" key="1">
    <citation type="journal article" date="2018" name="BMC Genomics">
        <title>Genomic evidence for intraspecific hybridization in a clonal and extremely halotolerant yeast.</title>
        <authorList>
            <person name="Gostincar C."/>
            <person name="Stajich J.E."/>
            <person name="Zupancic J."/>
            <person name="Zalar P."/>
            <person name="Gunde-Cimerman N."/>
        </authorList>
    </citation>
    <scope>NUCLEOTIDE SEQUENCE [LARGE SCALE GENOMIC DNA]</scope>
    <source>
        <strain evidence="2 3">EXF-171</strain>
    </source>
</reference>
<evidence type="ECO:0000313" key="3">
    <source>
        <dbReference type="Proteomes" id="UP000281468"/>
    </source>
</evidence>
<proteinExistence type="predicted"/>
<feature type="region of interest" description="Disordered" evidence="1">
    <location>
        <begin position="1"/>
        <end position="28"/>
    </location>
</feature>
<dbReference type="EMBL" id="QWIQ01000717">
    <property type="protein sequence ID" value="RMY78772.1"/>
    <property type="molecule type" value="Genomic_DNA"/>
</dbReference>
<gene>
    <name evidence="2" type="ORF">D0862_13298</name>
</gene>
<dbReference type="VEuPathDB" id="FungiDB:BTJ68_14755"/>
<dbReference type="Proteomes" id="UP000281468">
    <property type="component" value="Unassembled WGS sequence"/>
</dbReference>